<dbReference type="GO" id="GO:0006355">
    <property type="term" value="P:regulation of DNA-templated transcription"/>
    <property type="evidence" value="ECO:0007669"/>
    <property type="project" value="InterPro"/>
</dbReference>
<sequence>MIVTVTQSTLGDSSEGSSKTTRSTPRTRSPLRANLHQADYERAFDVLEACADAACLPDFKERAVDALSEHFELRHVSFFAGATFHTIFEDAAPLTAGKTAKMLPEYQDRWARYDVFGTPAAMRQLVSSGLSSLDELQSMGHLPAGADAYVRYFLSSTWRMNTAAALRLELNSGHTALLGMFDPEPGKIGPSEAATLRLLSKQMSAMARGLPASRPQAALTRLSARQRQVVQLVADGLSNAQIAEILSLAEDSVKKYVTRILTTTGCQSRMELALLARAQRI</sequence>
<geneLocation type="plasmid" evidence="5">
    <name>prb98</name>
</geneLocation>
<dbReference type="KEGG" id="roz:CBI38_33340"/>
<keyword evidence="5" id="KW-1185">Reference proteome</keyword>
<dbReference type="Pfam" id="PF00196">
    <property type="entry name" value="GerE"/>
    <property type="match status" value="1"/>
</dbReference>
<evidence type="ECO:0000313" key="5">
    <source>
        <dbReference type="Proteomes" id="UP000245711"/>
    </source>
</evidence>
<feature type="compositionally biased region" description="Polar residues" evidence="2">
    <location>
        <begin position="1"/>
        <end position="16"/>
    </location>
</feature>
<accession>A0A2S2C628</accession>
<dbReference type="EMBL" id="CP021355">
    <property type="protein sequence ID" value="AWK76330.1"/>
    <property type="molecule type" value="Genomic_DNA"/>
</dbReference>
<feature type="region of interest" description="Disordered" evidence="2">
    <location>
        <begin position="1"/>
        <end position="32"/>
    </location>
</feature>
<gene>
    <name evidence="4" type="ORF">CBI38_33340</name>
</gene>
<dbReference type="PROSITE" id="PS50043">
    <property type="entry name" value="HTH_LUXR_2"/>
    <property type="match status" value="1"/>
</dbReference>
<evidence type="ECO:0000313" key="4">
    <source>
        <dbReference type="EMBL" id="AWK76330.1"/>
    </source>
</evidence>
<feature type="domain" description="HTH luxR-type" evidence="3">
    <location>
        <begin position="215"/>
        <end position="280"/>
    </location>
</feature>
<dbReference type="CDD" id="cd06170">
    <property type="entry name" value="LuxR_C_like"/>
    <property type="match status" value="1"/>
</dbReference>
<feature type="compositionally biased region" description="Low complexity" evidence="2">
    <location>
        <begin position="17"/>
        <end position="32"/>
    </location>
</feature>
<name>A0A2S2C628_9NOCA</name>
<dbReference type="InterPro" id="IPR000792">
    <property type="entry name" value="Tscrpt_reg_LuxR_C"/>
</dbReference>
<dbReference type="InterPro" id="IPR036388">
    <property type="entry name" value="WH-like_DNA-bd_sf"/>
</dbReference>
<dbReference type="GO" id="GO:0003677">
    <property type="term" value="F:DNA binding"/>
    <property type="evidence" value="ECO:0007669"/>
    <property type="project" value="UniProtKB-KW"/>
</dbReference>
<dbReference type="SUPFAM" id="SSF46894">
    <property type="entry name" value="C-terminal effector domain of the bipartite response regulators"/>
    <property type="match status" value="1"/>
</dbReference>
<dbReference type="AlphaFoldDB" id="A0A2S2C628"/>
<dbReference type="Proteomes" id="UP000245711">
    <property type="component" value="Plasmid pRB98"/>
</dbReference>
<keyword evidence="1" id="KW-0238">DNA-binding</keyword>
<dbReference type="SMART" id="SM00421">
    <property type="entry name" value="HTH_LUXR"/>
    <property type="match status" value="1"/>
</dbReference>
<dbReference type="PANTHER" id="PTHR43214:SF43">
    <property type="entry name" value="TWO-COMPONENT RESPONSE REGULATOR"/>
    <property type="match status" value="1"/>
</dbReference>
<evidence type="ECO:0000256" key="2">
    <source>
        <dbReference type="SAM" id="MobiDB-lite"/>
    </source>
</evidence>
<evidence type="ECO:0000259" key="3">
    <source>
        <dbReference type="PROSITE" id="PS50043"/>
    </source>
</evidence>
<protein>
    <submittedName>
        <fullName evidence="4">Helix-turn-helix transcriptional regulator</fullName>
    </submittedName>
</protein>
<dbReference type="Gene3D" id="1.10.10.10">
    <property type="entry name" value="Winged helix-like DNA-binding domain superfamily/Winged helix DNA-binding domain"/>
    <property type="match status" value="1"/>
</dbReference>
<keyword evidence="4" id="KW-0614">Plasmid</keyword>
<dbReference type="OrthoDB" id="4456147at2"/>
<reference evidence="4 5" key="1">
    <citation type="submission" date="2017-05" db="EMBL/GenBank/DDBJ databases">
        <title>Isolation of Rhodococcus sp. S2-17 biodegrading of BP-3.</title>
        <authorList>
            <person name="Lee Y."/>
            <person name="Kim K.H."/>
            <person name="Chun B.H."/>
            <person name="Jung H.S."/>
            <person name="Jeon C.O."/>
        </authorList>
    </citation>
    <scope>NUCLEOTIDE SEQUENCE [LARGE SCALE GENOMIC DNA]</scope>
    <source>
        <strain evidence="4 5">S2-17</strain>
        <plasmid evidence="5">prb98</plasmid>
    </source>
</reference>
<organism evidence="4 5">
    <name type="scientific">Rhodococcus oxybenzonivorans</name>
    <dbReference type="NCBI Taxonomy" id="1990687"/>
    <lineage>
        <taxon>Bacteria</taxon>
        <taxon>Bacillati</taxon>
        <taxon>Actinomycetota</taxon>
        <taxon>Actinomycetes</taxon>
        <taxon>Mycobacteriales</taxon>
        <taxon>Nocardiaceae</taxon>
        <taxon>Rhodococcus</taxon>
    </lineage>
</organism>
<dbReference type="InterPro" id="IPR016032">
    <property type="entry name" value="Sig_transdc_resp-reg_C-effctor"/>
</dbReference>
<dbReference type="PANTHER" id="PTHR43214">
    <property type="entry name" value="TWO-COMPONENT RESPONSE REGULATOR"/>
    <property type="match status" value="1"/>
</dbReference>
<dbReference type="RefSeq" id="WP_109335787.1">
    <property type="nucleotide sequence ID" value="NZ_CP021355.1"/>
</dbReference>
<dbReference type="PRINTS" id="PR00038">
    <property type="entry name" value="HTHLUXR"/>
</dbReference>
<evidence type="ECO:0000256" key="1">
    <source>
        <dbReference type="ARBA" id="ARBA00023125"/>
    </source>
</evidence>
<proteinExistence type="predicted"/>
<dbReference type="InterPro" id="IPR039420">
    <property type="entry name" value="WalR-like"/>
</dbReference>